<dbReference type="EMBL" id="LVJZ01000003">
    <property type="protein sequence ID" value="ODB95837.1"/>
    <property type="molecule type" value="Genomic_DNA"/>
</dbReference>
<comment type="caution">
    <text evidence="1">The sequence shown here is derived from an EMBL/GenBank/DDBJ whole genome shotgun (WGS) entry which is preliminary data.</text>
</comment>
<dbReference type="AlphaFoldDB" id="A0A1E2UMA3"/>
<keyword evidence="2" id="KW-1185">Reference proteome</keyword>
<evidence type="ECO:0000313" key="2">
    <source>
        <dbReference type="Proteomes" id="UP000094849"/>
    </source>
</evidence>
<gene>
    <name evidence="1" type="ORF">A3196_03145</name>
</gene>
<sequence length="69" mass="7964">MANLSQNGFGFDLCSVYLTSLFIENVPLIMLDRYYSMSKNIRPLNLRLEAALEALLLVELHRAYLKVEE</sequence>
<reference evidence="1 2" key="1">
    <citation type="submission" date="2016-03" db="EMBL/GenBank/DDBJ databases">
        <title>Chemosynthetic sulphur-oxidizing symbionts of marine invertebrate animals are capable of nitrogen fixation.</title>
        <authorList>
            <person name="Petersen J.M."/>
            <person name="Kemper A."/>
            <person name="Gruber-Vodicka H."/>
            <person name="Cardini U."/>
            <person name="Geest Mvander."/>
            <person name="Kleiner M."/>
            <person name="Bulgheresi S."/>
            <person name="Fussmann M."/>
            <person name="Herbold C."/>
            <person name="Seah B.K.B."/>
            <person name="Antony C.Paul."/>
            <person name="Liu D."/>
            <person name="Belitz A."/>
            <person name="Weber M."/>
        </authorList>
    </citation>
    <scope>NUCLEOTIDE SEQUENCE [LARGE SCALE GENOMIC DNA]</scope>
    <source>
        <strain evidence="1">G_D</strain>
    </source>
</reference>
<accession>A0A1E2UMA3</accession>
<proteinExistence type="predicted"/>
<organism evidence="1 2">
    <name type="scientific">Candidatus Thiodiazotropha endoloripes</name>
    <dbReference type="NCBI Taxonomy" id="1818881"/>
    <lineage>
        <taxon>Bacteria</taxon>
        <taxon>Pseudomonadati</taxon>
        <taxon>Pseudomonadota</taxon>
        <taxon>Gammaproteobacteria</taxon>
        <taxon>Chromatiales</taxon>
        <taxon>Sedimenticolaceae</taxon>
        <taxon>Candidatus Thiodiazotropha</taxon>
    </lineage>
</organism>
<evidence type="ECO:0000313" key="1">
    <source>
        <dbReference type="EMBL" id="ODB95837.1"/>
    </source>
</evidence>
<dbReference type="STRING" id="1818881.A3196_03145"/>
<name>A0A1E2UMA3_9GAMM</name>
<protein>
    <submittedName>
        <fullName evidence="1">Uncharacterized protein</fullName>
    </submittedName>
</protein>
<dbReference type="Proteomes" id="UP000094849">
    <property type="component" value="Unassembled WGS sequence"/>
</dbReference>